<keyword evidence="2" id="KW-0812">Transmembrane</keyword>
<feature type="transmembrane region" description="Helical" evidence="2">
    <location>
        <begin position="73"/>
        <end position="98"/>
    </location>
</feature>
<evidence type="ECO:0000256" key="2">
    <source>
        <dbReference type="SAM" id="Phobius"/>
    </source>
</evidence>
<gene>
    <name evidence="3" type="ORF">CEUSTIGMA_g1147.t1</name>
</gene>
<evidence type="ECO:0000313" key="3">
    <source>
        <dbReference type="EMBL" id="GAX73695.1"/>
    </source>
</evidence>
<organism evidence="3 4">
    <name type="scientific">Chlamydomonas eustigma</name>
    <dbReference type="NCBI Taxonomy" id="1157962"/>
    <lineage>
        <taxon>Eukaryota</taxon>
        <taxon>Viridiplantae</taxon>
        <taxon>Chlorophyta</taxon>
        <taxon>core chlorophytes</taxon>
        <taxon>Chlorophyceae</taxon>
        <taxon>CS clade</taxon>
        <taxon>Chlamydomonadales</taxon>
        <taxon>Chlamydomonadaceae</taxon>
        <taxon>Chlamydomonas</taxon>
    </lineage>
</organism>
<dbReference type="EMBL" id="BEGY01000004">
    <property type="protein sequence ID" value="GAX73695.1"/>
    <property type="molecule type" value="Genomic_DNA"/>
</dbReference>
<comment type="caution">
    <text evidence="3">The sequence shown here is derived from an EMBL/GenBank/DDBJ whole genome shotgun (WGS) entry which is preliminary data.</text>
</comment>
<feature type="transmembrane region" description="Helical" evidence="2">
    <location>
        <begin position="34"/>
        <end position="61"/>
    </location>
</feature>
<sequence length="186" mass="20481">MNIVLPLVLTCHLDTALNHIAWLEISLVTCYQIYTTGLMASVVLGFIINFFFMIFSPFVLVGKRFGADLKLCYGMMLGSCISSAWFMLLAGLVLNSAMSMAQQLHTSDSVWSTMDFSVYVATFSFSYILAGTFVLLSVVLFLSRNSMEPPIEKEVLYVVKGSDASSSSKNFQLQTSSGHFKGSSNI</sequence>
<dbReference type="OrthoDB" id="525774at2759"/>
<dbReference type="AlphaFoldDB" id="A0A250WS70"/>
<feature type="region of interest" description="Disordered" evidence="1">
    <location>
        <begin position="166"/>
        <end position="186"/>
    </location>
</feature>
<accession>A0A250WS70</accession>
<evidence type="ECO:0000256" key="1">
    <source>
        <dbReference type="SAM" id="MobiDB-lite"/>
    </source>
</evidence>
<proteinExistence type="predicted"/>
<reference evidence="3 4" key="1">
    <citation type="submission" date="2017-08" db="EMBL/GenBank/DDBJ databases">
        <title>Acidophilic green algal genome provides insights into adaptation to an acidic environment.</title>
        <authorList>
            <person name="Hirooka S."/>
            <person name="Hirose Y."/>
            <person name="Kanesaki Y."/>
            <person name="Higuchi S."/>
            <person name="Fujiwara T."/>
            <person name="Onuma R."/>
            <person name="Era A."/>
            <person name="Ohbayashi R."/>
            <person name="Uzuka A."/>
            <person name="Nozaki H."/>
            <person name="Yoshikawa H."/>
            <person name="Miyagishima S.Y."/>
        </authorList>
    </citation>
    <scope>NUCLEOTIDE SEQUENCE [LARGE SCALE GENOMIC DNA]</scope>
    <source>
        <strain evidence="3 4">NIES-2499</strain>
    </source>
</reference>
<name>A0A250WS70_9CHLO</name>
<feature type="transmembrane region" description="Helical" evidence="2">
    <location>
        <begin position="118"/>
        <end position="142"/>
    </location>
</feature>
<evidence type="ECO:0000313" key="4">
    <source>
        <dbReference type="Proteomes" id="UP000232323"/>
    </source>
</evidence>
<keyword evidence="2" id="KW-0472">Membrane</keyword>
<dbReference type="Proteomes" id="UP000232323">
    <property type="component" value="Unassembled WGS sequence"/>
</dbReference>
<protein>
    <submittedName>
        <fullName evidence="3">Uncharacterized protein</fullName>
    </submittedName>
</protein>
<keyword evidence="2" id="KW-1133">Transmembrane helix</keyword>
<keyword evidence="4" id="KW-1185">Reference proteome</keyword>